<keyword evidence="1" id="KW-1133">Transmembrane helix</keyword>
<dbReference type="EMBL" id="LAZR01001113">
    <property type="protein sequence ID" value="KKN50458.1"/>
    <property type="molecule type" value="Genomic_DNA"/>
</dbReference>
<keyword evidence="1" id="KW-0812">Transmembrane</keyword>
<protein>
    <submittedName>
        <fullName evidence="2">Uncharacterized protein</fullName>
    </submittedName>
</protein>
<name>A0A0F9UA19_9ZZZZ</name>
<sequence length="161" mass="16559">MNNKGQSQVGVLLLLAIVLIVGVVLFQASAQEVGKATNTVAISNQSISTVVNGTSQFLTNMRALSSVVIFNETGDIEIGSGNFTVVNNAIDPTTGGLAVNITPDATAGFLNAWQVSGTSQPTTFIADSGGRALANIIILLFAVALAVISIAPTARQKLLDM</sequence>
<feature type="transmembrane region" description="Helical" evidence="1">
    <location>
        <begin position="132"/>
        <end position="151"/>
    </location>
</feature>
<dbReference type="AlphaFoldDB" id="A0A0F9UA19"/>
<comment type="caution">
    <text evidence="2">The sequence shown here is derived from an EMBL/GenBank/DDBJ whole genome shotgun (WGS) entry which is preliminary data.</text>
</comment>
<reference evidence="2" key="1">
    <citation type="journal article" date="2015" name="Nature">
        <title>Complex archaea that bridge the gap between prokaryotes and eukaryotes.</title>
        <authorList>
            <person name="Spang A."/>
            <person name="Saw J.H."/>
            <person name="Jorgensen S.L."/>
            <person name="Zaremba-Niedzwiedzka K."/>
            <person name="Martijn J."/>
            <person name="Lind A.E."/>
            <person name="van Eijk R."/>
            <person name="Schleper C."/>
            <person name="Guy L."/>
            <person name="Ettema T.J."/>
        </authorList>
    </citation>
    <scope>NUCLEOTIDE SEQUENCE</scope>
</reference>
<gene>
    <name evidence="2" type="ORF">LCGC14_0632890</name>
</gene>
<evidence type="ECO:0000313" key="2">
    <source>
        <dbReference type="EMBL" id="KKN50458.1"/>
    </source>
</evidence>
<evidence type="ECO:0000256" key="1">
    <source>
        <dbReference type="SAM" id="Phobius"/>
    </source>
</evidence>
<organism evidence="2">
    <name type="scientific">marine sediment metagenome</name>
    <dbReference type="NCBI Taxonomy" id="412755"/>
    <lineage>
        <taxon>unclassified sequences</taxon>
        <taxon>metagenomes</taxon>
        <taxon>ecological metagenomes</taxon>
    </lineage>
</organism>
<accession>A0A0F9UA19</accession>
<keyword evidence="1" id="KW-0472">Membrane</keyword>
<proteinExistence type="predicted"/>